<evidence type="ECO:0000313" key="3">
    <source>
        <dbReference type="Proteomes" id="UP001434737"/>
    </source>
</evidence>
<feature type="chain" id="PRO_5045152836" description="Outer membrane beta-barrel protein" evidence="1">
    <location>
        <begin position="21"/>
        <end position="237"/>
    </location>
</feature>
<reference evidence="2 3" key="1">
    <citation type="submission" date="2024-02" db="EMBL/GenBank/DDBJ databases">
        <title>Genome and pathogenicity analysis of Helicobacter mastomyrinus isolated from mice.</title>
        <authorList>
            <person name="Zhu L."/>
        </authorList>
    </citation>
    <scope>NUCLEOTIDE SEQUENCE [LARGE SCALE GENOMIC DNA]</scope>
    <source>
        <strain evidence="2 3">Hm-17</strain>
    </source>
</reference>
<proteinExistence type="predicted"/>
<dbReference type="Proteomes" id="UP001434737">
    <property type="component" value="Chromosome"/>
</dbReference>
<sequence length="237" mass="27283">MKRLFRYICFAFLLSSTSYAQGRDDYRISIGGVYGLYQANGEKDATDIGASLAFNYRSIYNRVFYSTAVEWSGGSFTRKDEKASAFWLGNYHIKLGFNPFSQANPLFVNVGYSWDYEFTGYVADPKKPLETGLHMVGLDLQGFIKANEKLTYEYNVGYHYVFHGYHYLEETRSGINDYSYAIKGYVGYTYQLSPKVAYFLNLKAKYYDLATSKFNTPDFNRPKTKHLIGMVELGLQF</sequence>
<protein>
    <recommendedName>
        <fullName evidence="4">Outer membrane beta-barrel protein</fullName>
    </recommendedName>
</protein>
<evidence type="ECO:0000313" key="2">
    <source>
        <dbReference type="EMBL" id="XAM17987.1"/>
    </source>
</evidence>
<accession>A0ABZ3F789</accession>
<feature type="signal peptide" evidence="1">
    <location>
        <begin position="1"/>
        <end position="20"/>
    </location>
</feature>
<dbReference type="RefSeq" id="WP_343353503.1">
    <property type="nucleotide sequence ID" value="NZ_CP145316.1"/>
</dbReference>
<gene>
    <name evidence="2" type="ORF">V3I05_09920</name>
</gene>
<organism evidence="2 3">
    <name type="scientific">Helicobacter mastomyrinus</name>
    <dbReference type="NCBI Taxonomy" id="287948"/>
    <lineage>
        <taxon>Bacteria</taxon>
        <taxon>Pseudomonadati</taxon>
        <taxon>Campylobacterota</taxon>
        <taxon>Epsilonproteobacteria</taxon>
        <taxon>Campylobacterales</taxon>
        <taxon>Helicobacteraceae</taxon>
        <taxon>Helicobacter</taxon>
    </lineage>
</organism>
<name>A0ABZ3F789_9HELI</name>
<evidence type="ECO:0008006" key="4">
    <source>
        <dbReference type="Google" id="ProtNLM"/>
    </source>
</evidence>
<evidence type="ECO:0000256" key="1">
    <source>
        <dbReference type="SAM" id="SignalP"/>
    </source>
</evidence>
<dbReference type="EMBL" id="CP145316">
    <property type="protein sequence ID" value="XAM17987.1"/>
    <property type="molecule type" value="Genomic_DNA"/>
</dbReference>
<keyword evidence="3" id="KW-1185">Reference proteome</keyword>
<keyword evidence="1" id="KW-0732">Signal</keyword>